<keyword evidence="2" id="KW-0238">DNA-binding</keyword>
<dbReference type="InterPro" id="IPR008920">
    <property type="entry name" value="TF_FadR/GntR_C"/>
</dbReference>
<comment type="caution">
    <text evidence="5">The sequence shown here is derived from an EMBL/GenBank/DDBJ whole genome shotgun (WGS) entry which is preliminary data.</text>
</comment>
<gene>
    <name evidence="5" type="ORF">KL771_12975</name>
</gene>
<dbReference type="Proteomes" id="UP000766595">
    <property type="component" value="Unassembled WGS sequence"/>
</dbReference>
<proteinExistence type="predicted"/>
<keyword evidence="1" id="KW-0805">Transcription regulation</keyword>
<dbReference type="SMART" id="SM00895">
    <property type="entry name" value="FCD"/>
    <property type="match status" value="1"/>
</dbReference>
<name>A0A947D553_9HYPH</name>
<dbReference type="EMBL" id="JAHHZF010000006">
    <property type="protein sequence ID" value="MBT9290379.1"/>
    <property type="molecule type" value="Genomic_DNA"/>
</dbReference>
<dbReference type="Gene3D" id="1.20.120.530">
    <property type="entry name" value="GntR ligand-binding domain-like"/>
    <property type="match status" value="1"/>
</dbReference>
<keyword evidence="6" id="KW-1185">Reference proteome</keyword>
<evidence type="ECO:0000259" key="4">
    <source>
        <dbReference type="PROSITE" id="PS50949"/>
    </source>
</evidence>
<feature type="domain" description="HTH gntR-type" evidence="4">
    <location>
        <begin position="4"/>
        <end position="71"/>
    </location>
</feature>
<dbReference type="SUPFAM" id="SSF46785">
    <property type="entry name" value="Winged helix' DNA-binding domain"/>
    <property type="match status" value="1"/>
</dbReference>
<dbReference type="GO" id="GO:0003700">
    <property type="term" value="F:DNA-binding transcription factor activity"/>
    <property type="evidence" value="ECO:0007669"/>
    <property type="project" value="InterPro"/>
</dbReference>
<dbReference type="GO" id="GO:0003677">
    <property type="term" value="F:DNA binding"/>
    <property type="evidence" value="ECO:0007669"/>
    <property type="project" value="UniProtKB-KW"/>
</dbReference>
<dbReference type="RefSeq" id="WP_261968985.1">
    <property type="nucleotide sequence ID" value="NZ_JAHHZF010000006.1"/>
</dbReference>
<dbReference type="SUPFAM" id="SSF48008">
    <property type="entry name" value="GntR ligand-binding domain-like"/>
    <property type="match status" value="1"/>
</dbReference>
<dbReference type="InterPro" id="IPR036390">
    <property type="entry name" value="WH_DNA-bd_sf"/>
</dbReference>
<dbReference type="Gene3D" id="1.10.10.10">
    <property type="entry name" value="Winged helix-like DNA-binding domain superfamily/Winged helix DNA-binding domain"/>
    <property type="match status" value="1"/>
</dbReference>
<dbReference type="InterPro" id="IPR011711">
    <property type="entry name" value="GntR_C"/>
</dbReference>
<organism evidence="5 6">
    <name type="scientific">Prosthecodimorpha staleyi</name>
    <dbReference type="NCBI Taxonomy" id="2840188"/>
    <lineage>
        <taxon>Bacteria</taxon>
        <taxon>Pseudomonadati</taxon>
        <taxon>Pseudomonadota</taxon>
        <taxon>Alphaproteobacteria</taxon>
        <taxon>Hyphomicrobiales</taxon>
        <taxon>Ancalomicrobiaceae</taxon>
        <taxon>Prosthecodimorpha</taxon>
    </lineage>
</organism>
<evidence type="ECO:0000256" key="2">
    <source>
        <dbReference type="ARBA" id="ARBA00023125"/>
    </source>
</evidence>
<dbReference type="Pfam" id="PF00392">
    <property type="entry name" value="GntR"/>
    <property type="match status" value="1"/>
</dbReference>
<evidence type="ECO:0000256" key="3">
    <source>
        <dbReference type="ARBA" id="ARBA00023163"/>
    </source>
</evidence>
<evidence type="ECO:0000313" key="5">
    <source>
        <dbReference type="EMBL" id="MBT9290379.1"/>
    </source>
</evidence>
<dbReference type="AlphaFoldDB" id="A0A947D553"/>
<dbReference type="SMART" id="SM00345">
    <property type="entry name" value="HTH_GNTR"/>
    <property type="match status" value="1"/>
</dbReference>
<protein>
    <submittedName>
        <fullName evidence="5">GntR family transcriptional regulator</fullName>
    </submittedName>
</protein>
<dbReference type="PANTHER" id="PTHR43537:SF41">
    <property type="entry name" value="TRANSCRIPTIONAL REGULATORY PROTEIN"/>
    <property type="match status" value="1"/>
</dbReference>
<dbReference type="Pfam" id="PF07729">
    <property type="entry name" value="FCD"/>
    <property type="match status" value="1"/>
</dbReference>
<keyword evidence="3" id="KW-0804">Transcription</keyword>
<evidence type="ECO:0000256" key="1">
    <source>
        <dbReference type="ARBA" id="ARBA00023015"/>
    </source>
</evidence>
<sequence length="220" mass="24489">MAAITKQDWVAQVLRERIIAGQYARGDKLKQAELAAELGVSITPVREALLTLQAEGYVGGNPHKGLIVPHLVAGQVREIYDLRLMLERELTAIAVARITPGRFQELQDLQRDVVRAIEAGDLLAVRTANVRFHFGLYAMAERPQTLHFVRVLWSKYPFTAQDTRHDRPNRMRHEHDDILARIADDDPSGAVEAMVAHIRSGWREGRHGLAAVPATGAVTA</sequence>
<dbReference type="PANTHER" id="PTHR43537">
    <property type="entry name" value="TRANSCRIPTIONAL REGULATOR, GNTR FAMILY"/>
    <property type="match status" value="1"/>
</dbReference>
<reference evidence="5 6" key="1">
    <citation type="submission" date="2021-06" db="EMBL/GenBank/DDBJ databases">
        <authorList>
            <person name="Grouzdev D.S."/>
            <person name="Koziaeva V."/>
        </authorList>
    </citation>
    <scope>NUCLEOTIDE SEQUENCE [LARGE SCALE GENOMIC DNA]</scope>
    <source>
        <strain evidence="5 6">22</strain>
    </source>
</reference>
<dbReference type="InterPro" id="IPR036388">
    <property type="entry name" value="WH-like_DNA-bd_sf"/>
</dbReference>
<accession>A0A947D553</accession>
<evidence type="ECO:0000313" key="6">
    <source>
        <dbReference type="Proteomes" id="UP000766595"/>
    </source>
</evidence>
<dbReference type="PROSITE" id="PS50949">
    <property type="entry name" value="HTH_GNTR"/>
    <property type="match status" value="1"/>
</dbReference>
<dbReference type="InterPro" id="IPR000524">
    <property type="entry name" value="Tscrpt_reg_HTH_GntR"/>
</dbReference>
<dbReference type="CDD" id="cd07377">
    <property type="entry name" value="WHTH_GntR"/>
    <property type="match status" value="1"/>
</dbReference>